<evidence type="ECO:0000259" key="2">
    <source>
        <dbReference type="PROSITE" id="PS50113"/>
    </source>
</evidence>
<dbReference type="InterPro" id="IPR000700">
    <property type="entry name" value="PAS-assoc_C"/>
</dbReference>
<evidence type="ECO:0000259" key="1">
    <source>
        <dbReference type="PROSITE" id="PS50112"/>
    </source>
</evidence>
<dbReference type="PROSITE" id="PS50887">
    <property type="entry name" value="GGDEF"/>
    <property type="match status" value="1"/>
</dbReference>
<name>A0ABS4R7D9_9HYPH</name>
<gene>
    <name evidence="5" type="ORF">J2Z31_005354</name>
</gene>
<dbReference type="SMART" id="SM00267">
    <property type="entry name" value="GGDEF"/>
    <property type="match status" value="1"/>
</dbReference>
<dbReference type="Gene3D" id="3.30.70.270">
    <property type="match status" value="1"/>
</dbReference>
<dbReference type="CDD" id="cd00130">
    <property type="entry name" value="PAS"/>
    <property type="match status" value="5"/>
</dbReference>
<comment type="caution">
    <text evidence="5">The sequence shown here is derived from an EMBL/GenBank/DDBJ whole genome shotgun (WGS) entry which is preliminary data.</text>
</comment>
<keyword evidence="6" id="KW-1185">Reference proteome</keyword>
<dbReference type="Pfam" id="PF00990">
    <property type="entry name" value="GGDEF"/>
    <property type="match status" value="1"/>
</dbReference>
<dbReference type="Pfam" id="PF00563">
    <property type="entry name" value="EAL"/>
    <property type="match status" value="1"/>
</dbReference>
<feature type="domain" description="PAS" evidence="1">
    <location>
        <begin position="257"/>
        <end position="327"/>
    </location>
</feature>
<feature type="domain" description="PAC" evidence="2">
    <location>
        <begin position="456"/>
        <end position="508"/>
    </location>
</feature>
<dbReference type="InterPro" id="IPR001633">
    <property type="entry name" value="EAL_dom"/>
</dbReference>
<dbReference type="NCBIfam" id="TIGR00229">
    <property type="entry name" value="sensory_box"/>
    <property type="match status" value="5"/>
</dbReference>
<dbReference type="InterPro" id="IPR043128">
    <property type="entry name" value="Rev_trsase/Diguanyl_cyclase"/>
</dbReference>
<feature type="domain" description="PAC" evidence="2">
    <location>
        <begin position="204"/>
        <end position="256"/>
    </location>
</feature>
<feature type="domain" description="GGDEF" evidence="4">
    <location>
        <begin position="669"/>
        <end position="802"/>
    </location>
</feature>
<evidence type="ECO:0000259" key="3">
    <source>
        <dbReference type="PROSITE" id="PS50883"/>
    </source>
</evidence>
<dbReference type="InterPro" id="IPR035965">
    <property type="entry name" value="PAS-like_dom_sf"/>
</dbReference>
<sequence length="1082" mass="121467">MRFGEELEVILNAIPQPIIIKDELSRFRFLNDAACELLGRARSELSGRTDYDILPRAEADRIRKMDRQVLSSGEEFSFEQEIHASDGTIRSLVTQKRQAELASGVLKERMVVATILDVTARRTAESELRASEEHYRSLVELHPQVPWTASPSGEVLEVGPRWKEITGFDPADALGTGWARAMHPDDLENVQRQWSRSVATGDSLDVEFRLATSVDGYRWFRNRAAPHKAGDGTIIRWYGTVEDVDDRRRALEAAKESEARFRAIADDAPVMIWVTDESGACIYHSRLWLETTGQTAEQARGLGWIDAIHPQDREEAESSFSEAARLRTPVRTEYRLRRADGSYAWVIDVGQPRFASDEAFLGYVGSVLDITERRQAELAREESEALIRSVFESTPDCIRLLDIDGRPLLMNRAGRQLFGLDENATLEDVAWRDLVPASDVAKAEAVYTEVRKGRTTRLETAIHDSAGFKRYMDVITAPVLGAAGEPIRMLAIWRDVTEARKARNEAESARHEAERLAERLSGVLESTMDSVLVVDRSWRISYFNIKAMRLLQLDEHATGLDLWKVFPADENSVFAIEFRRAMTDRSNASFEEYLEPRGIWLEMHAAPTSEGMSLFFRDISERRKAEQERSLAHRQIHHMARHDALTGLANRQFLREGFERLLDGSRDKATTAILNLDLDGFKAVNDAYGHPAGDLLLRQVAERLRNCAEENDVVARLGGDEFVVLRTDLDNEEEAINLAKNIIDLVGAPYDLDGTHVDVGVSVGLAFAPKDGRSADELIKAADIALYRAKASGRGTYRQFAPGMDAHLRAKQEMKIELRRALERGELELFYQPLINLGTKQITTCEALVRWRHPDKGLISPVEFISLAEETGLIIPLGEWTLRQACREAAKWPPHISVAVNLSPLQFRNRKLSALVADSLREAGLDPSRLQLEITESVLLDESDNNLHILQEIRQVGAKIAMDDFGTGYSSLSYLRTFPFDKIKVDREFISDLPTGKESLAIVRAVAGIGRSLGITTTVEGVETQTQLDAVNAEGFDEAQGYLFARPLSAEQVFEVIKARRSSDSAHPTFPTERWIGKNPSL</sequence>
<dbReference type="InterPro" id="IPR013655">
    <property type="entry name" value="PAS_fold_3"/>
</dbReference>
<feature type="domain" description="PAS" evidence="1">
    <location>
        <begin position="383"/>
        <end position="454"/>
    </location>
</feature>
<dbReference type="Gene3D" id="3.20.20.450">
    <property type="entry name" value="EAL domain"/>
    <property type="match status" value="1"/>
</dbReference>
<dbReference type="SMART" id="SM00091">
    <property type="entry name" value="PAS"/>
    <property type="match status" value="5"/>
</dbReference>
<dbReference type="RefSeq" id="WP_209606160.1">
    <property type="nucleotide sequence ID" value="NZ_JAGILA010000009.1"/>
</dbReference>
<dbReference type="SMART" id="SM00086">
    <property type="entry name" value="PAC"/>
    <property type="match status" value="3"/>
</dbReference>
<dbReference type="EMBL" id="JAGILA010000009">
    <property type="protein sequence ID" value="MBP2238813.1"/>
    <property type="molecule type" value="Genomic_DNA"/>
</dbReference>
<dbReference type="PANTHER" id="PTHR44757">
    <property type="entry name" value="DIGUANYLATE CYCLASE DGCP"/>
    <property type="match status" value="1"/>
</dbReference>
<dbReference type="InterPro" id="IPR000160">
    <property type="entry name" value="GGDEF_dom"/>
</dbReference>
<feature type="domain" description="PAC" evidence="2">
    <location>
        <begin position="330"/>
        <end position="382"/>
    </location>
</feature>
<evidence type="ECO:0000259" key="4">
    <source>
        <dbReference type="PROSITE" id="PS50887"/>
    </source>
</evidence>
<dbReference type="InterPro" id="IPR029787">
    <property type="entry name" value="Nucleotide_cyclase"/>
</dbReference>
<feature type="domain" description="EAL" evidence="3">
    <location>
        <begin position="811"/>
        <end position="1061"/>
    </location>
</feature>
<protein>
    <submittedName>
        <fullName evidence="5">Diguanylate cyclase (GGDEF)-like protein/PAS domain S-box-containing protein</fullName>
    </submittedName>
</protein>
<dbReference type="InterPro" id="IPR035919">
    <property type="entry name" value="EAL_sf"/>
</dbReference>
<feature type="domain" description="PAS" evidence="1">
    <location>
        <begin position="3"/>
        <end position="73"/>
    </location>
</feature>
<dbReference type="InterPro" id="IPR052155">
    <property type="entry name" value="Biofilm_reg_signaling"/>
</dbReference>
<dbReference type="InterPro" id="IPR001610">
    <property type="entry name" value="PAC"/>
</dbReference>
<dbReference type="Pfam" id="PF08448">
    <property type="entry name" value="PAS_4"/>
    <property type="match status" value="3"/>
</dbReference>
<dbReference type="InterPro" id="IPR013656">
    <property type="entry name" value="PAS_4"/>
</dbReference>
<dbReference type="PROSITE" id="PS50112">
    <property type="entry name" value="PAS"/>
    <property type="match status" value="4"/>
</dbReference>
<dbReference type="Pfam" id="PF08447">
    <property type="entry name" value="PAS_3"/>
    <property type="match status" value="2"/>
</dbReference>
<proteinExistence type="predicted"/>
<accession>A0ABS4R7D9</accession>
<dbReference type="InterPro" id="IPR000014">
    <property type="entry name" value="PAS"/>
</dbReference>
<dbReference type="Proteomes" id="UP000730739">
    <property type="component" value="Unassembled WGS sequence"/>
</dbReference>
<dbReference type="NCBIfam" id="TIGR00254">
    <property type="entry name" value="GGDEF"/>
    <property type="match status" value="1"/>
</dbReference>
<dbReference type="Gene3D" id="3.30.450.20">
    <property type="entry name" value="PAS domain"/>
    <property type="match status" value="5"/>
</dbReference>
<dbReference type="PROSITE" id="PS50883">
    <property type="entry name" value="EAL"/>
    <property type="match status" value="1"/>
</dbReference>
<dbReference type="PANTHER" id="PTHR44757:SF2">
    <property type="entry name" value="BIOFILM ARCHITECTURE MAINTENANCE PROTEIN MBAA"/>
    <property type="match status" value="1"/>
</dbReference>
<dbReference type="PROSITE" id="PS50113">
    <property type="entry name" value="PAC"/>
    <property type="match status" value="3"/>
</dbReference>
<evidence type="ECO:0000313" key="5">
    <source>
        <dbReference type="EMBL" id="MBP2238813.1"/>
    </source>
</evidence>
<dbReference type="CDD" id="cd01949">
    <property type="entry name" value="GGDEF"/>
    <property type="match status" value="1"/>
</dbReference>
<reference evidence="5 6" key="1">
    <citation type="submission" date="2021-03" db="EMBL/GenBank/DDBJ databases">
        <title>Genomic Encyclopedia of Type Strains, Phase IV (KMG-IV): sequencing the most valuable type-strain genomes for metagenomic binning, comparative biology and taxonomic classification.</title>
        <authorList>
            <person name="Goeker M."/>
        </authorList>
    </citation>
    <scope>NUCLEOTIDE SEQUENCE [LARGE SCALE GENOMIC DNA]</scope>
    <source>
        <strain evidence="5 6">DSM 13372</strain>
    </source>
</reference>
<dbReference type="SUPFAM" id="SSF141868">
    <property type="entry name" value="EAL domain-like"/>
    <property type="match status" value="1"/>
</dbReference>
<dbReference type="CDD" id="cd01948">
    <property type="entry name" value="EAL"/>
    <property type="match status" value="1"/>
</dbReference>
<organism evidence="5 6">
    <name type="scientific">Sinorhizobium kostiense</name>
    <dbReference type="NCBI Taxonomy" id="76747"/>
    <lineage>
        <taxon>Bacteria</taxon>
        <taxon>Pseudomonadati</taxon>
        <taxon>Pseudomonadota</taxon>
        <taxon>Alphaproteobacteria</taxon>
        <taxon>Hyphomicrobiales</taxon>
        <taxon>Rhizobiaceae</taxon>
        <taxon>Sinorhizobium/Ensifer group</taxon>
        <taxon>Sinorhizobium</taxon>
    </lineage>
</organism>
<feature type="domain" description="PAS" evidence="1">
    <location>
        <begin position="131"/>
        <end position="201"/>
    </location>
</feature>
<dbReference type="SUPFAM" id="SSF55785">
    <property type="entry name" value="PYP-like sensor domain (PAS domain)"/>
    <property type="match status" value="5"/>
</dbReference>
<dbReference type="SUPFAM" id="SSF55073">
    <property type="entry name" value="Nucleotide cyclase"/>
    <property type="match status" value="1"/>
</dbReference>
<evidence type="ECO:0000313" key="6">
    <source>
        <dbReference type="Proteomes" id="UP000730739"/>
    </source>
</evidence>
<dbReference type="SMART" id="SM00052">
    <property type="entry name" value="EAL"/>
    <property type="match status" value="1"/>
</dbReference>